<feature type="transmembrane region" description="Helical" evidence="1">
    <location>
        <begin position="14"/>
        <end position="37"/>
    </location>
</feature>
<dbReference type="Proteomes" id="UP001602013">
    <property type="component" value="Unassembled WGS sequence"/>
</dbReference>
<accession>A0ABW6SU21</accession>
<evidence type="ECO:0000313" key="3">
    <source>
        <dbReference type="Proteomes" id="UP001602013"/>
    </source>
</evidence>
<keyword evidence="1" id="KW-0812">Transmembrane</keyword>
<protein>
    <submittedName>
        <fullName evidence="2">Uncharacterized protein</fullName>
    </submittedName>
</protein>
<dbReference type="EMBL" id="JBIASD010000009">
    <property type="protein sequence ID" value="MFF3667215.1"/>
    <property type="molecule type" value="Genomic_DNA"/>
</dbReference>
<sequence length="80" mass="8610">MDSAKGIVGGIRRVVIVLSLVVLIPLILLMVVIAVALFLKGDVLGGVVSSAVVVFMVWYCARPLLGTWEWDTLFGEHDDG</sequence>
<keyword evidence="1" id="KW-0472">Membrane</keyword>
<comment type="caution">
    <text evidence="2">The sequence shown here is derived from an EMBL/GenBank/DDBJ whole genome shotgun (WGS) entry which is preliminary data.</text>
</comment>
<keyword evidence="1" id="KW-1133">Transmembrane helix</keyword>
<name>A0ABW6SU21_9ACTN</name>
<dbReference type="RefSeq" id="WP_387412097.1">
    <property type="nucleotide sequence ID" value="NZ_JBIASD010000009.1"/>
</dbReference>
<feature type="transmembrane region" description="Helical" evidence="1">
    <location>
        <begin position="43"/>
        <end position="61"/>
    </location>
</feature>
<reference evidence="2 3" key="1">
    <citation type="submission" date="2024-10" db="EMBL/GenBank/DDBJ databases">
        <title>The Natural Products Discovery Center: Release of the First 8490 Sequenced Strains for Exploring Actinobacteria Biosynthetic Diversity.</title>
        <authorList>
            <person name="Kalkreuter E."/>
            <person name="Kautsar S.A."/>
            <person name="Yang D."/>
            <person name="Bader C.D."/>
            <person name="Teijaro C.N."/>
            <person name="Fluegel L."/>
            <person name="Davis C.M."/>
            <person name="Simpson J.R."/>
            <person name="Lauterbach L."/>
            <person name="Steele A.D."/>
            <person name="Gui C."/>
            <person name="Meng S."/>
            <person name="Li G."/>
            <person name="Viehrig K."/>
            <person name="Ye F."/>
            <person name="Su P."/>
            <person name="Kiefer A.F."/>
            <person name="Nichols A."/>
            <person name="Cepeda A.J."/>
            <person name="Yan W."/>
            <person name="Fan B."/>
            <person name="Jiang Y."/>
            <person name="Adhikari A."/>
            <person name="Zheng C.-J."/>
            <person name="Schuster L."/>
            <person name="Cowan T.M."/>
            <person name="Smanski M.J."/>
            <person name="Chevrette M.G."/>
            <person name="De Carvalho L.P.S."/>
            <person name="Shen B."/>
        </authorList>
    </citation>
    <scope>NUCLEOTIDE SEQUENCE [LARGE SCALE GENOMIC DNA]</scope>
    <source>
        <strain evidence="2 3">NPDC002173</strain>
    </source>
</reference>
<evidence type="ECO:0000256" key="1">
    <source>
        <dbReference type="SAM" id="Phobius"/>
    </source>
</evidence>
<proteinExistence type="predicted"/>
<organism evidence="2 3">
    <name type="scientific">Microtetraspora malaysiensis</name>
    <dbReference type="NCBI Taxonomy" id="161358"/>
    <lineage>
        <taxon>Bacteria</taxon>
        <taxon>Bacillati</taxon>
        <taxon>Actinomycetota</taxon>
        <taxon>Actinomycetes</taxon>
        <taxon>Streptosporangiales</taxon>
        <taxon>Streptosporangiaceae</taxon>
        <taxon>Microtetraspora</taxon>
    </lineage>
</organism>
<keyword evidence="3" id="KW-1185">Reference proteome</keyword>
<gene>
    <name evidence="2" type="ORF">ACFYXI_16580</name>
</gene>
<evidence type="ECO:0000313" key="2">
    <source>
        <dbReference type="EMBL" id="MFF3667215.1"/>
    </source>
</evidence>